<dbReference type="EnsemblPlants" id="TraesCS7A02G356700.1">
    <property type="protein sequence ID" value="TraesCS7A02G356700.1"/>
    <property type="gene ID" value="TraesCS7A02G356700"/>
</dbReference>
<dbReference type="Gramene" id="TraesWEE_scaffold_018615_01G000100.1">
    <property type="protein sequence ID" value="TraesWEE_scaffold_018615_01G000100.1"/>
    <property type="gene ID" value="TraesWEE_scaffold_018615_01G000100"/>
</dbReference>
<dbReference type="Gramene" id="TraesCS7A02G356700.1">
    <property type="protein sequence ID" value="TraesCS7A02G356700.1"/>
    <property type="gene ID" value="TraesCS7A02G356700"/>
</dbReference>
<evidence type="ECO:0000313" key="2">
    <source>
        <dbReference type="Proteomes" id="UP000019116"/>
    </source>
</evidence>
<dbReference type="Gramene" id="TraesRN7A0100854600.1">
    <property type="protein sequence ID" value="TraesRN7A0100854600.1"/>
    <property type="gene ID" value="TraesRN7A0100854600"/>
</dbReference>
<accession>A0A3B6RM22</accession>
<reference evidence="1" key="2">
    <citation type="submission" date="2018-10" db="UniProtKB">
        <authorList>
            <consortium name="EnsemblPlants"/>
        </authorList>
    </citation>
    <scope>IDENTIFICATION</scope>
</reference>
<dbReference type="AlphaFoldDB" id="A0A3B6RM22"/>
<dbReference type="Gramene" id="TraesCAD_scaffold_035936_01G000100.1">
    <property type="protein sequence ID" value="TraesCAD_scaffold_035936_01G000100.1"/>
    <property type="gene ID" value="TraesCAD_scaffold_035936_01G000100"/>
</dbReference>
<dbReference type="OMA" id="KITCAGK"/>
<evidence type="ECO:0000313" key="1">
    <source>
        <dbReference type="EnsemblPlants" id="TraesCS7A02G356700.1"/>
    </source>
</evidence>
<keyword evidence="2" id="KW-1185">Reference proteome</keyword>
<reference evidence="1" key="1">
    <citation type="submission" date="2018-08" db="EMBL/GenBank/DDBJ databases">
        <authorList>
            <person name="Rossello M."/>
        </authorList>
    </citation>
    <scope>NUCLEOTIDE SEQUENCE [LARGE SCALE GENOMIC DNA]</scope>
    <source>
        <strain evidence="1">cv. Chinese Spring</strain>
    </source>
</reference>
<name>A0A3B6RM22_WHEAT</name>
<dbReference type="STRING" id="4565.A0A3B6RM22"/>
<dbReference type="Gramene" id="TraesCLE_scaffold_155331_01G000100.1">
    <property type="protein sequence ID" value="TraesCLE_scaffold_155331_01G000100.1"/>
    <property type="gene ID" value="TraesCLE_scaffold_155331_01G000100"/>
</dbReference>
<sequence>MDLPPLLKGCPLMTDSCRRHARPPGQLDGAPVCEKITRAGKALSAVLVTVLLRLAAITDVIVASNAPAYRVALEHPCLFHADLRSMLRPVGALLVAFLLGSFTHYINSDLCHCRQPPLQRQG</sequence>
<protein>
    <submittedName>
        <fullName evidence="1">Uncharacterized protein</fullName>
    </submittedName>
</protein>
<dbReference type="Proteomes" id="UP000019116">
    <property type="component" value="Chromosome 7A"/>
</dbReference>
<dbReference type="Gramene" id="TraesROB_scaffold_035070_01G000100.1">
    <property type="protein sequence ID" value="TraesROB_scaffold_035070_01G000100.1"/>
    <property type="gene ID" value="TraesROB_scaffold_035070_01G000100"/>
</dbReference>
<organism evidence="1">
    <name type="scientific">Triticum aestivum</name>
    <name type="common">Wheat</name>
    <dbReference type="NCBI Taxonomy" id="4565"/>
    <lineage>
        <taxon>Eukaryota</taxon>
        <taxon>Viridiplantae</taxon>
        <taxon>Streptophyta</taxon>
        <taxon>Embryophyta</taxon>
        <taxon>Tracheophyta</taxon>
        <taxon>Spermatophyta</taxon>
        <taxon>Magnoliopsida</taxon>
        <taxon>Liliopsida</taxon>
        <taxon>Poales</taxon>
        <taxon>Poaceae</taxon>
        <taxon>BOP clade</taxon>
        <taxon>Pooideae</taxon>
        <taxon>Triticodae</taxon>
        <taxon>Triticeae</taxon>
        <taxon>Triticinae</taxon>
        <taxon>Triticum</taxon>
    </lineage>
</organism>
<dbReference type="Gramene" id="TraesCS7A03G0871200.1">
    <property type="protein sequence ID" value="TraesCS7A03G0871200.1.CDS"/>
    <property type="gene ID" value="TraesCS7A03G0871200"/>
</dbReference>
<proteinExistence type="predicted"/>